<dbReference type="Gene3D" id="3.40.50.800">
    <property type="entry name" value="Anticodon-binding domain"/>
    <property type="match status" value="1"/>
</dbReference>
<sequence length="256" mass="28879">MLKKITFCFFMELLLVLCVSEAHSDDGGLIMPPALAAIQVVILPLYAKDPQQQASVLDAAAALRKDLTAVGMRVHIDDRLSASVCSYLDNWIERTTNLVSPMTGMKPGAKYFEWERRGVPLRLELGMRDLEKGIALGKLRTGGEKFEVPLEDPSNKVSRALTDMKSELKSRSEQLKQRLIFRIESRSDFNKRLKEDEPGMMLVPWGGDDDDEDSIKEETGVTLRCYPLDQDELPDEQDCPLTGKPSRRWAIFAKAY</sequence>
<dbReference type="InterPro" id="IPR036621">
    <property type="entry name" value="Anticodon-bd_dom_sf"/>
</dbReference>
<dbReference type="Proteomes" id="UP001642484">
    <property type="component" value="Unassembled WGS sequence"/>
</dbReference>
<evidence type="ECO:0000313" key="5">
    <source>
        <dbReference type="Proteomes" id="UP001642484"/>
    </source>
</evidence>
<keyword evidence="5" id="KW-1185">Reference proteome</keyword>
<name>A0ABP0JTB5_9DINO</name>
<gene>
    <name evidence="4" type="ORF">CCMP2556_LOCUS12977</name>
</gene>
<evidence type="ECO:0000256" key="1">
    <source>
        <dbReference type="ARBA" id="ARBA00012831"/>
    </source>
</evidence>
<dbReference type="SUPFAM" id="SSF52954">
    <property type="entry name" value="Class II aaRS ABD-related"/>
    <property type="match status" value="1"/>
</dbReference>
<dbReference type="PANTHER" id="PTHR43382">
    <property type="entry name" value="PROLYL-TRNA SYNTHETASE"/>
    <property type="match status" value="1"/>
</dbReference>
<dbReference type="SUPFAM" id="SSF64586">
    <property type="entry name" value="C-terminal domain of ProRS"/>
    <property type="match status" value="1"/>
</dbReference>
<feature type="signal peptide" evidence="2">
    <location>
        <begin position="1"/>
        <end position="24"/>
    </location>
</feature>
<dbReference type="Gene3D" id="3.30.110.30">
    <property type="entry name" value="C-terminal domain of ProRS"/>
    <property type="match status" value="1"/>
</dbReference>
<dbReference type="EC" id="6.1.1.15" evidence="1"/>
<keyword evidence="2" id="KW-0732">Signal</keyword>
<dbReference type="InterPro" id="IPR016061">
    <property type="entry name" value="Pro-tRNA_ligase_II_C"/>
</dbReference>
<proteinExistence type="predicted"/>
<dbReference type="InterPro" id="IPR004499">
    <property type="entry name" value="Pro-tRNA-ligase_IIa_arc-type"/>
</dbReference>
<dbReference type="EMBL" id="CAXAMN010006469">
    <property type="protein sequence ID" value="CAK9017711.1"/>
    <property type="molecule type" value="Genomic_DNA"/>
</dbReference>
<dbReference type="InterPro" id="IPR004154">
    <property type="entry name" value="Anticodon-bd"/>
</dbReference>
<dbReference type="InterPro" id="IPR017449">
    <property type="entry name" value="Pro-tRNA_synth_II"/>
</dbReference>
<organism evidence="4 5">
    <name type="scientific">Durusdinium trenchii</name>
    <dbReference type="NCBI Taxonomy" id="1381693"/>
    <lineage>
        <taxon>Eukaryota</taxon>
        <taxon>Sar</taxon>
        <taxon>Alveolata</taxon>
        <taxon>Dinophyceae</taxon>
        <taxon>Suessiales</taxon>
        <taxon>Symbiodiniaceae</taxon>
        <taxon>Durusdinium</taxon>
    </lineage>
</organism>
<evidence type="ECO:0000256" key="2">
    <source>
        <dbReference type="SAM" id="SignalP"/>
    </source>
</evidence>
<feature type="domain" description="Proline-tRNA ligase class II C-terminal" evidence="3">
    <location>
        <begin position="186"/>
        <end position="256"/>
    </location>
</feature>
<feature type="chain" id="PRO_5046691625" description="proline--tRNA ligase" evidence="2">
    <location>
        <begin position="25"/>
        <end position="256"/>
    </location>
</feature>
<evidence type="ECO:0000259" key="3">
    <source>
        <dbReference type="SMART" id="SM00946"/>
    </source>
</evidence>
<dbReference type="Pfam" id="PF03129">
    <property type="entry name" value="HGTP_anticodon"/>
    <property type="match status" value="1"/>
</dbReference>
<dbReference type="SMART" id="SM00946">
    <property type="entry name" value="ProRS-C_1"/>
    <property type="match status" value="1"/>
</dbReference>
<accession>A0ABP0JTB5</accession>
<evidence type="ECO:0000313" key="4">
    <source>
        <dbReference type="EMBL" id="CAK9017711.1"/>
    </source>
</evidence>
<reference evidence="4 5" key="1">
    <citation type="submission" date="2024-02" db="EMBL/GenBank/DDBJ databases">
        <authorList>
            <person name="Chen Y."/>
            <person name="Shah S."/>
            <person name="Dougan E. K."/>
            <person name="Thang M."/>
            <person name="Chan C."/>
        </authorList>
    </citation>
    <scope>NUCLEOTIDE SEQUENCE [LARGE SCALE GENOMIC DNA]</scope>
</reference>
<dbReference type="PANTHER" id="PTHR43382:SF3">
    <property type="entry name" value="PROLINE--TRNA LIGASE, CHLOROPLASTIC_MITOCHONDRIAL"/>
    <property type="match status" value="1"/>
</dbReference>
<protein>
    <recommendedName>
        <fullName evidence="1">proline--tRNA ligase</fullName>
        <ecNumber evidence="1">6.1.1.15</ecNumber>
    </recommendedName>
</protein>
<comment type="caution">
    <text evidence="4">The sequence shown here is derived from an EMBL/GenBank/DDBJ whole genome shotgun (WGS) entry which is preliminary data.</text>
</comment>
<dbReference type="Pfam" id="PF09180">
    <property type="entry name" value="ProRS-C_1"/>
    <property type="match status" value="1"/>
</dbReference>